<dbReference type="InterPro" id="IPR013154">
    <property type="entry name" value="ADH-like_N"/>
</dbReference>
<sequence length="339" mass="37575">MTEEGRLKVKEIDRPQITERQALIKTVSCGICGTDATIIRQAFKGFGRSHYPLVLGHEGVGEVVEVGAQVKSFKPGDLIILPFVPEPSEDGVPLHSGWGAFSEYGVIDDAMAYGPGEAPEAAAAQQVLPDFIDRHEAPVLVTLREVLGTIRYFGIRSGESVVVYGSGPVAMTFVKLLRLVGVDEVTAVVRSGKKAELMKQFGATGCINSTEENVREQIRSQYPEGVCYVLDAVGSESIMNEAITLLRDRGEILCYGVPNVNHMTLDWTDAPYNWKLNFQQMPYKAEEAACHEQVLEWVADRKLVLSDFISEIVDFEHVLDAFRDYLEGKTMKKVIIKYE</sequence>
<dbReference type="Gene3D" id="3.40.50.720">
    <property type="entry name" value="NAD(P)-binding Rossmann-like Domain"/>
    <property type="match status" value="1"/>
</dbReference>
<dbReference type="AlphaFoldDB" id="A0A1N7MG68"/>
<dbReference type="InterPro" id="IPR013149">
    <property type="entry name" value="ADH-like_C"/>
</dbReference>
<evidence type="ECO:0000256" key="3">
    <source>
        <dbReference type="ARBA" id="ARBA00022723"/>
    </source>
</evidence>
<dbReference type="InterPro" id="IPR002328">
    <property type="entry name" value="ADH_Zn_CS"/>
</dbReference>
<comment type="similarity">
    <text evidence="2 6">Belongs to the zinc-containing alcohol dehydrogenase family.</text>
</comment>
<evidence type="ECO:0000256" key="1">
    <source>
        <dbReference type="ARBA" id="ARBA00001947"/>
    </source>
</evidence>
<dbReference type="EMBL" id="FTOD01000006">
    <property type="protein sequence ID" value="SIS85083.1"/>
    <property type="molecule type" value="Genomic_DNA"/>
</dbReference>
<reference evidence="9" key="1">
    <citation type="submission" date="2017-01" db="EMBL/GenBank/DDBJ databases">
        <authorList>
            <person name="Varghese N."/>
            <person name="Submissions S."/>
        </authorList>
    </citation>
    <scope>NUCLEOTIDE SEQUENCE [LARGE SCALE GENOMIC DNA]</scope>
    <source>
        <strain evidence="9">DSM 45196</strain>
    </source>
</reference>
<accession>A0A1N7MG68</accession>
<dbReference type="PROSITE" id="PS00059">
    <property type="entry name" value="ADH_ZINC"/>
    <property type="match status" value="1"/>
</dbReference>
<evidence type="ECO:0000256" key="5">
    <source>
        <dbReference type="ARBA" id="ARBA00023002"/>
    </source>
</evidence>
<keyword evidence="9" id="KW-1185">Reference proteome</keyword>
<keyword evidence="5" id="KW-0560">Oxidoreductase</keyword>
<evidence type="ECO:0000259" key="7">
    <source>
        <dbReference type="SMART" id="SM00829"/>
    </source>
</evidence>
<feature type="domain" description="Enoyl reductase (ER)" evidence="7">
    <location>
        <begin position="5"/>
        <end position="336"/>
    </location>
</feature>
<name>A0A1N7MG68_9BACL</name>
<evidence type="ECO:0000313" key="9">
    <source>
        <dbReference type="Proteomes" id="UP000186795"/>
    </source>
</evidence>
<dbReference type="PANTHER" id="PTHR43350:SF19">
    <property type="entry name" value="D-GULOSIDE 3-DEHYDROGENASE"/>
    <property type="match status" value="1"/>
</dbReference>
<dbReference type="Proteomes" id="UP000186795">
    <property type="component" value="Unassembled WGS sequence"/>
</dbReference>
<protein>
    <submittedName>
        <fullName evidence="8">L-iditol 2-dehydrogenase</fullName>
    </submittedName>
</protein>
<keyword evidence="3 6" id="KW-0479">Metal-binding</keyword>
<dbReference type="OrthoDB" id="9806940at2"/>
<dbReference type="Pfam" id="PF08240">
    <property type="entry name" value="ADH_N"/>
    <property type="match status" value="1"/>
</dbReference>
<proteinExistence type="inferred from homology"/>
<dbReference type="InterPro" id="IPR011032">
    <property type="entry name" value="GroES-like_sf"/>
</dbReference>
<dbReference type="GO" id="GO:0008270">
    <property type="term" value="F:zinc ion binding"/>
    <property type="evidence" value="ECO:0007669"/>
    <property type="project" value="InterPro"/>
</dbReference>
<dbReference type="Pfam" id="PF00107">
    <property type="entry name" value="ADH_zinc_N"/>
    <property type="match status" value="1"/>
</dbReference>
<dbReference type="PANTHER" id="PTHR43350">
    <property type="entry name" value="NAD-DEPENDENT ALCOHOL DEHYDROGENASE"/>
    <property type="match status" value="1"/>
</dbReference>
<comment type="cofactor">
    <cofactor evidence="1 6">
        <name>Zn(2+)</name>
        <dbReference type="ChEBI" id="CHEBI:29105"/>
    </cofactor>
</comment>
<dbReference type="GO" id="GO:0016491">
    <property type="term" value="F:oxidoreductase activity"/>
    <property type="evidence" value="ECO:0007669"/>
    <property type="project" value="UniProtKB-KW"/>
</dbReference>
<dbReference type="Gene3D" id="3.90.180.10">
    <property type="entry name" value="Medium-chain alcohol dehydrogenases, catalytic domain"/>
    <property type="match status" value="2"/>
</dbReference>
<evidence type="ECO:0000313" key="8">
    <source>
        <dbReference type="EMBL" id="SIS85083.1"/>
    </source>
</evidence>
<evidence type="ECO:0000256" key="2">
    <source>
        <dbReference type="ARBA" id="ARBA00008072"/>
    </source>
</evidence>
<keyword evidence="4 6" id="KW-0862">Zinc</keyword>
<dbReference type="InterPro" id="IPR020843">
    <property type="entry name" value="ER"/>
</dbReference>
<dbReference type="SMART" id="SM00829">
    <property type="entry name" value="PKS_ER"/>
    <property type="match status" value="1"/>
</dbReference>
<dbReference type="InterPro" id="IPR036291">
    <property type="entry name" value="NAD(P)-bd_dom_sf"/>
</dbReference>
<gene>
    <name evidence="8" type="ORF">SAMN05421790_10674</name>
</gene>
<evidence type="ECO:0000256" key="4">
    <source>
        <dbReference type="ARBA" id="ARBA00022833"/>
    </source>
</evidence>
<dbReference type="SUPFAM" id="SSF50129">
    <property type="entry name" value="GroES-like"/>
    <property type="match status" value="1"/>
</dbReference>
<dbReference type="RefSeq" id="WP_084190065.1">
    <property type="nucleotide sequence ID" value="NZ_CP048103.1"/>
</dbReference>
<dbReference type="SUPFAM" id="SSF51735">
    <property type="entry name" value="NAD(P)-binding Rossmann-fold domains"/>
    <property type="match status" value="1"/>
</dbReference>
<evidence type="ECO:0000256" key="6">
    <source>
        <dbReference type="RuleBase" id="RU361277"/>
    </source>
</evidence>
<organism evidence="8 9">
    <name type="scientific">Kroppenstedtia eburnea</name>
    <dbReference type="NCBI Taxonomy" id="714067"/>
    <lineage>
        <taxon>Bacteria</taxon>
        <taxon>Bacillati</taxon>
        <taxon>Bacillota</taxon>
        <taxon>Bacilli</taxon>
        <taxon>Bacillales</taxon>
        <taxon>Thermoactinomycetaceae</taxon>
        <taxon>Kroppenstedtia</taxon>
    </lineage>
</organism>